<name>A0A6C0G8I2_9BACL</name>
<dbReference type="EMBL" id="CP048209">
    <property type="protein sequence ID" value="QHT64068.1"/>
    <property type="molecule type" value="Genomic_DNA"/>
</dbReference>
<dbReference type="KEGG" id="plyc:GXP70_22260"/>
<evidence type="ECO:0000313" key="4">
    <source>
        <dbReference type="Proteomes" id="UP000476064"/>
    </source>
</evidence>
<keyword evidence="1" id="KW-0238">DNA-binding</keyword>
<dbReference type="GO" id="GO:0003677">
    <property type="term" value="F:DNA binding"/>
    <property type="evidence" value="ECO:0007669"/>
    <property type="project" value="UniProtKB-KW"/>
</dbReference>
<keyword evidence="4" id="KW-1185">Reference proteome</keyword>
<dbReference type="SUPFAM" id="SSF47413">
    <property type="entry name" value="lambda repressor-like DNA-binding domains"/>
    <property type="match status" value="1"/>
</dbReference>
<proteinExistence type="predicted"/>
<feature type="domain" description="HTH cro/C1-type" evidence="2">
    <location>
        <begin position="6"/>
        <end position="60"/>
    </location>
</feature>
<reference evidence="3 4" key="1">
    <citation type="submission" date="2020-01" db="EMBL/GenBank/DDBJ databases">
        <title>Paenibacillus sp. nov., isolated from tomato rhizosphere.</title>
        <authorList>
            <person name="Weon H.-Y."/>
            <person name="Lee S.A."/>
        </authorList>
    </citation>
    <scope>NUCLEOTIDE SEQUENCE [LARGE SCALE GENOMIC DNA]</scope>
    <source>
        <strain evidence="3 4">12200R-189</strain>
    </source>
</reference>
<dbReference type="CDD" id="cd00093">
    <property type="entry name" value="HTH_XRE"/>
    <property type="match status" value="1"/>
</dbReference>
<organism evidence="3 4">
    <name type="scientific">Paenibacillus lycopersici</name>
    <dbReference type="NCBI Taxonomy" id="2704462"/>
    <lineage>
        <taxon>Bacteria</taxon>
        <taxon>Bacillati</taxon>
        <taxon>Bacillota</taxon>
        <taxon>Bacilli</taxon>
        <taxon>Bacillales</taxon>
        <taxon>Paenibacillaceae</taxon>
        <taxon>Paenibacillus</taxon>
    </lineage>
</organism>
<gene>
    <name evidence="3" type="ORF">GXP70_22260</name>
</gene>
<dbReference type="PROSITE" id="PS50943">
    <property type="entry name" value="HTH_CROC1"/>
    <property type="match status" value="1"/>
</dbReference>
<dbReference type="SMART" id="SM00530">
    <property type="entry name" value="HTH_XRE"/>
    <property type="match status" value="1"/>
</dbReference>
<accession>A0A6C0G8I2</accession>
<evidence type="ECO:0000256" key="1">
    <source>
        <dbReference type="ARBA" id="ARBA00023125"/>
    </source>
</evidence>
<dbReference type="Gene3D" id="1.10.260.40">
    <property type="entry name" value="lambda repressor-like DNA-binding domains"/>
    <property type="match status" value="1"/>
</dbReference>
<sequence length="64" mass="7151">MLENTIKVQRAKKSLTQEQLAELVGVTRKTINTIENGKFVPSALLAIKLAKVLEVTVEELFILK</sequence>
<dbReference type="PANTHER" id="PTHR46558">
    <property type="entry name" value="TRACRIPTIONAL REGULATORY PROTEIN-RELATED-RELATED"/>
    <property type="match status" value="1"/>
</dbReference>
<dbReference type="AlphaFoldDB" id="A0A6C0G8I2"/>
<dbReference type="PANTHER" id="PTHR46558:SF11">
    <property type="entry name" value="HTH-TYPE TRANSCRIPTIONAL REGULATOR XRE"/>
    <property type="match status" value="1"/>
</dbReference>
<evidence type="ECO:0000259" key="2">
    <source>
        <dbReference type="PROSITE" id="PS50943"/>
    </source>
</evidence>
<protein>
    <submittedName>
        <fullName evidence="3">Helix-turn-helix transcriptional regulator</fullName>
    </submittedName>
</protein>
<evidence type="ECO:0000313" key="3">
    <source>
        <dbReference type="EMBL" id="QHT64068.1"/>
    </source>
</evidence>
<dbReference type="InterPro" id="IPR001387">
    <property type="entry name" value="Cro/C1-type_HTH"/>
</dbReference>
<dbReference type="Pfam" id="PF01381">
    <property type="entry name" value="HTH_3"/>
    <property type="match status" value="1"/>
</dbReference>
<dbReference type="Proteomes" id="UP000476064">
    <property type="component" value="Chromosome"/>
</dbReference>
<dbReference type="InterPro" id="IPR010982">
    <property type="entry name" value="Lambda_DNA-bd_dom_sf"/>
</dbReference>